<dbReference type="AlphaFoldDB" id="A0A1F4ZVV6"/>
<evidence type="ECO:0000259" key="1">
    <source>
        <dbReference type="Pfam" id="PF00781"/>
    </source>
</evidence>
<dbReference type="Proteomes" id="UP000176424">
    <property type="component" value="Unassembled WGS sequence"/>
</dbReference>
<feature type="domain" description="DAGKc" evidence="1">
    <location>
        <begin position="46"/>
        <end position="103"/>
    </location>
</feature>
<name>A0A1F4ZVV6_9BACT</name>
<organism evidence="2 3">
    <name type="scientific">Candidatus Amesbacteria bacterium RIFOXYB1_FULL_44_23</name>
    <dbReference type="NCBI Taxonomy" id="1797263"/>
    <lineage>
        <taxon>Bacteria</taxon>
        <taxon>Candidatus Amesiibacteriota</taxon>
    </lineage>
</organism>
<evidence type="ECO:0000313" key="2">
    <source>
        <dbReference type="EMBL" id="OGD09587.1"/>
    </source>
</evidence>
<dbReference type="GO" id="GO:0016301">
    <property type="term" value="F:kinase activity"/>
    <property type="evidence" value="ECO:0007669"/>
    <property type="project" value="InterPro"/>
</dbReference>
<gene>
    <name evidence="2" type="ORF">A2397_02795</name>
</gene>
<reference evidence="2 3" key="1">
    <citation type="journal article" date="2016" name="Nat. Commun.">
        <title>Thousands of microbial genomes shed light on interconnected biogeochemical processes in an aquifer system.</title>
        <authorList>
            <person name="Anantharaman K."/>
            <person name="Brown C.T."/>
            <person name="Hug L.A."/>
            <person name="Sharon I."/>
            <person name="Castelle C.J."/>
            <person name="Probst A.J."/>
            <person name="Thomas B.C."/>
            <person name="Singh A."/>
            <person name="Wilkins M.J."/>
            <person name="Karaoz U."/>
            <person name="Brodie E.L."/>
            <person name="Williams K.H."/>
            <person name="Hubbard S.S."/>
            <person name="Banfield J.F."/>
        </authorList>
    </citation>
    <scope>NUCLEOTIDE SEQUENCE [LARGE SCALE GENOMIC DNA]</scope>
</reference>
<accession>A0A1F4ZVV6</accession>
<dbReference type="Pfam" id="PF00781">
    <property type="entry name" value="DAGK_cat"/>
    <property type="match status" value="1"/>
</dbReference>
<dbReference type="Gene3D" id="3.40.50.10330">
    <property type="entry name" value="Probable inorganic polyphosphate/atp-NAD kinase, domain 1"/>
    <property type="match status" value="1"/>
</dbReference>
<evidence type="ECO:0000313" key="3">
    <source>
        <dbReference type="Proteomes" id="UP000176424"/>
    </source>
</evidence>
<protein>
    <recommendedName>
        <fullName evidence="1">DAGKc domain-containing protein</fullName>
    </recommendedName>
</protein>
<comment type="caution">
    <text evidence="2">The sequence shown here is derived from an EMBL/GenBank/DDBJ whole genome shotgun (WGS) entry which is preliminary data.</text>
</comment>
<sequence>MSAETLVIYNALAGENGKADPKAALDEFWPGPTDIVRVNTKQIHPDEIKEYKTVLVWGGDGTVGTVLQQFPDIPVVPLHMGTVGDIAQSLGLGKKLGETQGQYLRRVAEMKLGGRIEVLRICPGLMVFDENLEERFVWTGGVGASVEVLRLVETYRNEVKTKIGRTALGALGYLGQLMISGPEMDMTLPGGTKHKVIDINMINAPFARFGGLPLTCGNSILWLEKPQSAEEKHYKLAALVVDAGMAKLRSNFTGKAFQLTRLEEGSFVTVEGPIASFQRDSEINAHTALRMIMKKSDCGDSFTVSGVKQTAKAE</sequence>
<dbReference type="SUPFAM" id="SSF111331">
    <property type="entry name" value="NAD kinase/diacylglycerol kinase-like"/>
    <property type="match status" value="1"/>
</dbReference>
<proteinExistence type="predicted"/>
<dbReference type="STRING" id="1797263.A2397_02795"/>
<dbReference type="EMBL" id="MEXR01000030">
    <property type="protein sequence ID" value="OGD09587.1"/>
    <property type="molecule type" value="Genomic_DNA"/>
</dbReference>
<dbReference type="InterPro" id="IPR016064">
    <property type="entry name" value="NAD/diacylglycerol_kinase_sf"/>
</dbReference>
<dbReference type="InterPro" id="IPR017438">
    <property type="entry name" value="ATP-NAD_kinase_N"/>
</dbReference>
<dbReference type="InterPro" id="IPR001206">
    <property type="entry name" value="Diacylglycerol_kinase_cat_dom"/>
</dbReference>